<proteinExistence type="inferred from homology"/>
<dbReference type="Pfam" id="PF01219">
    <property type="entry name" value="DAGK_prokar"/>
    <property type="match status" value="1"/>
</dbReference>
<dbReference type="EC" id="2.7.1.-" evidence="16"/>
<evidence type="ECO:0000256" key="10">
    <source>
        <dbReference type="ARBA" id="ARBA00022989"/>
    </source>
</evidence>
<evidence type="ECO:0000313" key="16">
    <source>
        <dbReference type="EMBL" id="MEQ2464867.1"/>
    </source>
</evidence>
<dbReference type="PROSITE" id="PS01069">
    <property type="entry name" value="DAGK_PROKAR"/>
    <property type="match status" value="1"/>
</dbReference>
<gene>
    <name evidence="16" type="ORF">WMO63_04185</name>
</gene>
<dbReference type="PANTHER" id="PTHR34299:SF1">
    <property type="entry name" value="DIACYLGLYCEROL KINASE"/>
    <property type="match status" value="1"/>
</dbReference>
<keyword evidence="7" id="KW-0547">Nucleotide-binding</keyword>
<evidence type="ECO:0000313" key="17">
    <source>
        <dbReference type="Proteomes" id="UP001465426"/>
    </source>
</evidence>
<evidence type="ECO:0000256" key="3">
    <source>
        <dbReference type="ARBA" id="ARBA00022475"/>
    </source>
</evidence>
<feature type="transmembrane region" description="Helical" evidence="15">
    <location>
        <begin position="101"/>
        <end position="122"/>
    </location>
</feature>
<feature type="transmembrane region" description="Helical" evidence="15">
    <location>
        <begin position="61"/>
        <end position="80"/>
    </location>
</feature>
<protein>
    <submittedName>
        <fullName evidence="16">Diacylglycerol kinase family protein</fullName>
        <ecNumber evidence="16">2.7.1.-</ecNumber>
    </submittedName>
</protein>
<accession>A0ABV1EXN0</accession>
<evidence type="ECO:0000256" key="11">
    <source>
        <dbReference type="ARBA" id="ARBA00023098"/>
    </source>
</evidence>
<keyword evidence="4" id="KW-0444">Lipid biosynthesis</keyword>
<dbReference type="Gene3D" id="1.10.287.3610">
    <property type="match status" value="1"/>
</dbReference>
<keyword evidence="14" id="KW-1208">Phospholipid metabolism</keyword>
<dbReference type="Proteomes" id="UP001465426">
    <property type="component" value="Unassembled WGS sequence"/>
</dbReference>
<evidence type="ECO:0000256" key="2">
    <source>
        <dbReference type="ARBA" id="ARBA00005967"/>
    </source>
</evidence>
<dbReference type="EMBL" id="JBBMFN010000005">
    <property type="protein sequence ID" value="MEQ2464867.1"/>
    <property type="molecule type" value="Genomic_DNA"/>
</dbReference>
<keyword evidence="12 15" id="KW-0472">Membrane</keyword>
<keyword evidence="5 16" id="KW-0808">Transferase</keyword>
<keyword evidence="11" id="KW-0443">Lipid metabolism</keyword>
<dbReference type="GO" id="GO:0016301">
    <property type="term" value="F:kinase activity"/>
    <property type="evidence" value="ECO:0007669"/>
    <property type="project" value="UniProtKB-KW"/>
</dbReference>
<reference evidence="16 17" key="1">
    <citation type="submission" date="2024-03" db="EMBL/GenBank/DDBJ databases">
        <title>Human intestinal bacterial collection.</title>
        <authorList>
            <person name="Pauvert C."/>
            <person name="Hitch T.C.A."/>
            <person name="Clavel T."/>
        </authorList>
    </citation>
    <scope>NUCLEOTIDE SEQUENCE [LARGE SCALE GENOMIC DNA]</scope>
    <source>
        <strain evidence="16 17">CLA-SR-H024</strain>
    </source>
</reference>
<keyword evidence="17" id="KW-1185">Reference proteome</keyword>
<keyword evidence="9" id="KW-0067">ATP-binding</keyword>
<feature type="transmembrane region" description="Helical" evidence="15">
    <location>
        <begin position="38"/>
        <end position="55"/>
    </location>
</feature>
<evidence type="ECO:0000256" key="9">
    <source>
        <dbReference type="ARBA" id="ARBA00022840"/>
    </source>
</evidence>
<evidence type="ECO:0000256" key="12">
    <source>
        <dbReference type="ARBA" id="ARBA00023136"/>
    </source>
</evidence>
<keyword evidence="8 16" id="KW-0418">Kinase</keyword>
<keyword evidence="13" id="KW-0594">Phospholipid biosynthesis</keyword>
<dbReference type="PANTHER" id="PTHR34299">
    <property type="entry name" value="DIACYLGLYCEROL KINASE"/>
    <property type="match status" value="1"/>
</dbReference>
<evidence type="ECO:0000256" key="13">
    <source>
        <dbReference type="ARBA" id="ARBA00023209"/>
    </source>
</evidence>
<evidence type="ECO:0000256" key="7">
    <source>
        <dbReference type="ARBA" id="ARBA00022741"/>
    </source>
</evidence>
<organism evidence="16 17">
    <name type="scientific">Niallia hominis</name>
    <dbReference type="NCBI Taxonomy" id="3133173"/>
    <lineage>
        <taxon>Bacteria</taxon>
        <taxon>Bacillati</taxon>
        <taxon>Bacillota</taxon>
        <taxon>Bacilli</taxon>
        <taxon>Bacillales</taxon>
        <taxon>Bacillaceae</taxon>
        <taxon>Niallia</taxon>
    </lineage>
</organism>
<keyword evidence="6 15" id="KW-0812">Transmembrane</keyword>
<sequence>MNSDYKDKRIRKNSQLSSFRLAISGILTAIKQERNVKIHLVISIFVIVLGIINDLSKQEWLFIAFCIGLVISLELINTAIERVVDLVTDKYHPLAKEAKDIAAGAVFVAAILSVIVGGIIFIPKIVEAITGG</sequence>
<keyword evidence="3" id="KW-1003">Cell membrane</keyword>
<evidence type="ECO:0000256" key="1">
    <source>
        <dbReference type="ARBA" id="ARBA00004651"/>
    </source>
</evidence>
<comment type="subcellular location">
    <subcellularLocation>
        <location evidence="1">Cell membrane</location>
        <topology evidence="1">Multi-pass membrane protein</topology>
    </subcellularLocation>
</comment>
<evidence type="ECO:0000256" key="4">
    <source>
        <dbReference type="ARBA" id="ARBA00022516"/>
    </source>
</evidence>
<evidence type="ECO:0000256" key="5">
    <source>
        <dbReference type="ARBA" id="ARBA00022679"/>
    </source>
</evidence>
<dbReference type="InterPro" id="IPR036945">
    <property type="entry name" value="DAGK_sf"/>
</dbReference>
<comment type="caution">
    <text evidence="16">The sequence shown here is derived from an EMBL/GenBank/DDBJ whole genome shotgun (WGS) entry which is preliminary data.</text>
</comment>
<comment type="similarity">
    <text evidence="2">Belongs to the bacterial diacylglycerol kinase family.</text>
</comment>
<evidence type="ECO:0000256" key="6">
    <source>
        <dbReference type="ARBA" id="ARBA00022692"/>
    </source>
</evidence>
<keyword evidence="10 15" id="KW-1133">Transmembrane helix</keyword>
<name>A0ABV1EXN0_9BACI</name>
<evidence type="ECO:0000256" key="15">
    <source>
        <dbReference type="SAM" id="Phobius"/>
    </source>
</evidence>
<dbReference type="RefSeq" id="WP_031536607.1">
    <property type="nucleotide sequence ID" value="NZ_JBBMFN010000005.1"/>
</dbReference>
<evidence type="ECO:0000256" key="8">
    <source>
        <dbReference type="ARBA" id="ARBA00022777"/>
    </source>
</evidence>
<dbReference type="CDD" id="cd14265">
    <property type="entry name" value="UDPK_IM_like"/>
    <property type="match status" value="1"/>
</dbReference>
<dbReference type="InterPro" id="IPR000829">
    <property type="entry name" value="DAGK"/>
</dbReference>
<evidence type="ECO:0000256" key="14">
    <source>
        <dbReference type="ARBA" id="ARBA00023264"/>
    </source>
</evidence>
<dbReference type="InterPro" id="IPR033717">
    <property type="entry name" value="UDPK"/>
</dbReference>